<protein>
    <submittedName>
        <fullName evidence="3">Reverse transcriptase domain-containing protein</fullName>
    </submittedName>
</protein>
<evidence type="ECO:0000313" key="1">
    <source>
        <dbReference type="EMBL" id="VDP31506.1"/>
    </source>
</evidence>
<accession>A0A3P8GL09</accession>
<sequence>MSEEARKAAKKAVAAAKAAHYANVSEKLEMRDGERYLYRLAKARCRQAEDIEKFFGINDKNGHHLMDRKRAVKRWHDYFEEISNVEFEHPPVPFASPVYGPVQKITVSETEVTLRKMKSGKATGPDDLPADLWKSKGWCPADWLIEFFKQVVAERNVPESWQQSTIIPIWKKKAIPAECASYRPIRLLSHTMKIFERIVDRRIRDVVQLSNNQCSFVARCGTVDDIRAVRLLLEKHREKQKAVHFAFLDFLHVIRNPNSSDRNRRGALAWHCSISS</sequence>
<reference evidence="1 2" key="1">
    <citation type="submission" date="2018-11" db="EMBL/GenBank/DDBJ databases">
        <authorList>
            <consortium name="Pathogen Informatics"/>
        </authorList>
    </citation>
    <scope>NUCLEOTIDE SEQUENCE [LARGE SCALE GENOMIC DNA]</scope>
</reference>
<dbReference type="WBParaSite" id="HPBE_0002227301-mRNA-1">
    <property type="protein sequence ID" value="HPBE_0002227301-mRNA-1"/>
    <property type="gene ID" value="HPBE_0002227301"/>
</dbReference>
<dbReference type="AlphaFoldDB" id="A0A183GI35"/>
<evidence type="ECO:0000313" key="2">
    <source>
        <dbReference type="Proteomes" id="UP000050761"/>
    </source>
</evidence>
<keyword evidence="2" id="KW-1185">Reference proteome</keyword>
<dbReference type="OrthoDB" id="418748at2759"/>
<dbReference type="EMBL" id="UZAH01033824">
    <property type="protein sequence ID" value="VDP31506.1"/>
    <property type="molecule type" value="Genomic_DNA"/>
</dbReference>
<gene>
    <name evidence="1" type="ORF">HPBE_LOCUS22272</name>
</gene>
<proteinExistence type="predicted"/>
<dbReference type="PANTHER" id="PTHR19446">
    <property type="entry name" value="REVERSE TRANSCRIPTASES"/>
    <property type="match status" value="1"/>
</dbReference>
<reference evidence="3" key="2">
    <citation type="submission" date="2019-09" db="UniProtKB">
        <authorList>
            <consortium name="WormBaseParasite"/>
        </authorList>
    </citation>
    <scope>IDENTIFICATION</scope>
</reference>
<dbReference type="Proteomes" id="UP000050761">
    <property type="component" value="Unassembled WGS sequence"/>
</dbReference>
<name>A0A183GI35_HELPZ</name>
<organism evidence="2 3">
    <name type="scientific">Heligmosomoides polygyrus</name>
    <name type="common">Parasitic roundworm</name>
    <dbReference type="NCBI Taxonomy" id="6339"/>
    <lineage>
        <taxon>Eukaryota</taxon>
        <taxon>Metazoa</taxon>
        <taxon>Ecdysozoa</taxon>
        <taxon>Nematoda</taxon>
        <taxon>Chromadorea</taxon>
        <taxon>Rhabditida</taxon>
        <taxon>Rhabditina</taxon>
        <taxon>Rhabditomorpha</taxon>
        <taxon>Strongyloidea</taxon>
        <taxon>Heligmosomidae</taxon>
        <taxon>Heligmosomoides</taxon>
    </lineage>
</organism>
<accession>A0A183GI35</accession>
<evidence type="ECO:0000313" key="3">
    <source>
        <dbReference type="WBParaSite" id="HPBE_0002227301-mRNA-1"/>
    </source>
</evidence>